<evidence type="ECO:0000313" key="3">
    <source>
        <dbReference type="Proteomes" id="UP001190466"/>
    </source>
</evidence>
<dbReference type="RefSeq" id="WP_316513324.1">
    <property type="nucleotide sequence ID" value="NZ_OY726395.1"/>
</dbReference>
<keyword evidence="1" id="KW-0472">Membrane</keyword>
<organism evidence="2 3">
    <name type="scientific">[Mycobacterium] wendilense</name>
    <dbReference type="NCBI Taxonomy" id="3064284"/>
    <lineage>
        <taxon>Bacteria</taxon>
        <taxon>Bacillati</taxon>
        <taxon>Actinomycetota</taxon>
        <taxon>Actinomycetes</taxon>
        <taxon>Mycobacteriales</taxon>
        <taxon>Mycobacteriaceae</taxon>
        <taxon>Mycolicibacter</taxon>
    </lineage>
</organism>
<accession>A0ABN9P5J1</accession>
<dbReference type="EMBL" id="OY726395">
    <property type="protein sequence ID" value="CAJ1587578.1"/>
    <property type="molecule type" value="Genomic_DNA"/>
</dbReference>
<keyword evidence="1" id="KW-1133">Transmembrane helix</keyword>
<dbReference type="Proteomes" id="UP001190466">
    <property type="component" value="Chromosome"/>
</dbReference>
<keyword evidence="3" id="KW-1185">Reference proteome</keyword>
<gene>
    <name evidence="2" type="ORF">MU0050_004875</name>
</gene>
<feature type="transmembrane region" description="Helical" evidence="1">
    <location>
        <begin position="84"/>
        <end position="106"/>
    </location>
</feature>
<reference evidence="2 3" key="1">
    <citation type="submission" date="2023-08" db="EMBL/GenBank/DDBJ databases">
        <authorList>
            <person name="Folkvardsen B D."/>
            <person name="Norman A."/>
        </authorList>
    </citation>
    <scope>NUCLEOTIDE SEQUENCE [LARGE SCALE GENOMIC DNA]</scope>
    <source>
        <strain evidence="2 3">Mu0050</strain>
    </source>
</reference>
<protein>
    <submittedName>
        <fullName evidence="2">Uncharacterized protein</fullName>
    </submittedName>
</protein>
<name>A0ABN9P5J1_9MYCO</name>
<evidence type="ECO:0000313" key="2">
    <source>
        <dbReference type="EMBL" id="CAJ1587578.1"/>
    </source>
</evidence>
<sequence>MSSSRALDAAVAFPLLVVHVIVAVGGAGAVMLSGSGLDPCSYRPCGDPRWADLALDTVLVTAVALPVIDLLLIVVQLVRGRPAWPVPVVLCIVQVVVAVVCLVLVAQSGPL</sequence>
<feature type="transmembrane region" description="Helical" evidence="1">
    <location>
        <begin position="53"/>
        <end position="78"/>
    </location>
</feature>
<feature type="transmembrane region" description="Helical" evidence="1">
    <location>
        <begin position="12"/>
        <end position="32"/>
    </location>
</feature>
<keyword evidence="1" id="KW-0812">Transmembrane</keyword>
<proteinExistence type="predicted"/>
<evidence type="ECO:0000256" key="1">
    <source>
        <dbReference type="SAM" id="Phobius"/>
    </source>
</evidence>